<sequence length="254" mass="27783">MEETISLKEIFEVLKKRLLLIILLIVGAAGISAILSFFVLTPTYQSSTQFIVNQDTNETSNVDLNQIRSNVEIINTYNDIITSNRILDQVVDEMNLTISTLALSEKISLSNSESSQVVTLTATDYDPAVAAEIANTTVEVFREDLPELMNVSNANVLSEAVVPANPSPVNPKPLLNIAIAMVLGAMVGVGLAFLFEYLDNTVKTEQDVEDKLELPILGVVSHIEEKDMMSMGKPVSINQTKERGNVSGQRKKTV</sequence>
<evidence type="ECO:0000256" key="4">
    <source>
        <dbReference type="ARBA" id="ARBA00022692"/>
    </source>
</evidence>
<organism evidence="11 12">
    <name type="scientific">Gracilibacillus orientalis</name>
    <dbReference type="NCBI Taxonomy" id="334253"/>
    <lineage>
        <taxon>Bacteria</taxon>
        <taxon>Bacillati</taxon>
        <taxon>Bacillota</taxon>
        <taxon>Bacilli</taxon>
        <taxon>Bacillales</taxon>
        <taxon>Bacillaceae</taxon>
        <taxon>Gracilibacillus</taxon>
    </lineage>
</organism>
<dbReference type="GO" id="GO:0005886">
    <property type="term" value="C:plasma membrane"/>
    <property type="evidence" value="ECO:0007669"/>
    <property type="project" value="UniProtKB-SubCell"/>
</dbReference>
<evidence type="ECO:0000256" key="7">
    <source>
        <dbReference type="SAM" id="MobiDB-lite"/>
    </source>
</evidence>
<keyword evidence="3" id="KW-1003">Cell membrane</keyword>
<keyword evidence="12" id="KW-1185">Reference proteome</keyword>
<dbReference type="RefSeq" id="WP_091485011.1">
    <property type="nucleotide sequence ID" value="NZ_FOTR01000011.1"/>
</dbReference>
<feature type="domain" description="Tyrosine-protein kinase G-rich" evidence="10">
    <location>
        <begin position="149"/>
        <end position="194"/>
    </location>
</feature>
<evidence type="ECO:0000259" key="10">
    <source>
        <dbReference type="Pfam" id="PF13807"/>
    </source>
</evidence>
<protein>
    <submittedName>
        <fullName evidence="11">Capsular polysaccharide biosynthesis protein</fullName>
    </submittedName>
</protein>
<dbReference type="PANTHER" id="PTHR32309">
    <property type="entry name" value="TYROSINE-PROTEIN KINASE"/>
    <property type="match status" value="1"/>
</dbReference>
<evidence type="ECO:0000256" key="3">
    <source>
        <dbReference type="ARBA" id="ARBA00022475"/>
    </source>
</evidence>
<dbReference type="Proteomes" id="UP000198565">
    <property type="component" value="Unassembled WGS sequence"/>
</dbReference>
<evidence type="ECO:0000259" key="9">
    <source>
        <dbReference type="Pfam" id="PF02706"/>
    </source>
</evidence>
<dbReference type="Pfam" id="PF13807">
    <property type="entry name" value="GNVR"/>
    <property type="match status" value="1"/>
</dbReference>
<evidence type="ECO:0000256" key="8">
    <source>
        <dbReference type="SAM" id="Phobius"/>
    </source>
</evidence>
<dbReference type="EMBL" id="FOTR01000011">
    <property type="protein sequence ID" value="SFM26115.1"/>
    <property type="molecule type" value="Genomic_DNA"/>
</dbReference>
<comment type="similarity">
    <text evidence="2">Belongs to the CpsC/CapA family.</text>
</comment>
<dbReference type="InterPro" id="IPR003856">
    <property type="entry name" value="LPS_length_determ_N"/>
</dbReference>
<accession>A0A1I4PEX6</accession>
<feature type="domain" description="Polysaccharide chain length determinant N-terminal" evidence="9">
    <location>
        <begin position="3"/>
        <end position="93"/>
    </location>
</feature>
<feature type="transmembrane region" description="Helical" evidence="8">
    <location>
        <begin position="18"/>
        <end position="40"/>
    </location>
</feature>
<dbReference type="InterPro" id="IPR050445">
    <property type="entry name" value="Bact_polysacc_biosynth/exp"/>
</dbReference>
<keyword evidence="6 8" id="KW-0472">Membrane</keyword>
<dbReference type="InterPro" id="IPR032807">
    <property type="entry name" value="GNVR"/>
</dbReference>
<keyword evidence="4 8" id="KW-0812">Transmembrane</keyword>
<dbReference type="Pfam" id="PF02706">
    <property type="entry name" value="Wzz"/>
    <property type="match status" value="1"/>
</dbReference>
<comment type="subcellular location">
    <subcellularLocation>
        <location evidence="1">Cell membrane</location>
        <topology evidence="1">Multi-pass membrane protein</topology>
    </subcellularLocation>
</comment>
<evidence type="ECO:0000256" key="1">
    <source>
        <dbReference type="ARBA" id="ARBA00004651"/>
    </source>
</evidence>
<keyword evidence="5 8" id="KW-1133">Transmembrane helix</keyword>
<evidence type="ECO:0000256" key="5">
    <source>
        <dbReference type="ARBA" id="ARBA00022989"/>
    </source>
</evidence>
<gene>
    <name evidence="11" type="ORF">SAMN04487943_11123</name>
</gene>
<feature type="transmembrane region" description="Helical" evidence="8">
    <location>
        <begin position="174"/>
        <end position="195"/>
    </location>
</feature>
<evidence type="ECO:0000256" key="2">
    <source>
        <dbReference type="ARBA" id="ARBA00006683"/>
    </source>
</evidence>
<dbReference type="STRING" id="334253.SAMN04487943_11123"/>
<evidence type="ECO:0000256" key="6">
    <source>
        <dbReference type="ARBA" id="ARBA00023136"/>
    </source>
</evidence>
<dbReference type="PANTHER" id="PTHR32309:SF13">
    <property type="entry name" value="FERRIC ENTEROBACTIN TRANSPORT PROTEIN FEPE"/>
    <property type="match status" value="1"/>
</dbReference>
<dbReference type="GO" id="GO:0004713">
    <property type="term" value="F:protein tyrosine kinase activity"/>
    <property type="evidence" value="ECO:0007669"/>
    <property type="project" value="TreeGrafter"/>
</dbReference>
<dbReference type="OrthoDB" id="2360475at2"/>
<reference evidence="12" key="1">
    <citation type="submission" date="2016-10" db="EMBL/GenBank/DDBJ databases">
        <authorList>
            <person name="Varghese N."/>
            <person name="Submissions S."/>
        </authorList>
    </citation>
    <scope>NUCLEOTIDE SEQUENCE [LARGE SCALE GENOMIC DNA]</scope>
    <source>
        <strain evidence="12">CGMCC 1.4250</strain>
    </source>
</reference>
<proteinExistence type="inferred from homology"/>
<feature type="region of interest" description="Disordered" evidence="7">
    <location>
        <begin position="230"/>
        <end position="254"/>
    </location>
</feature>
<evidence type="ECO:0000313" key="11">
    <source>
        <dbReference type="EMBL" id="SFM26115.1"/>
    </source>
</evidence>
<name>A0A1I4PEX6_9BACI</name>
<dbReference type="AlphaFoldDB" id="A0A1I4PEX6"/>
<evidence type="ECO:0000313" key="12">
    <source>
        <dbReference type="Proteomes" id="UP000198565"/>
    </source>
</evidence>